<protein>
    <recommendedName>
        <fullName evidence="1">Uracil-DNA glycosylase-like domain-containing protein</fullName>
    </recommendedName>
</protein>
<gene>
    <name evidence="2" type="ORF">C7459_1256</name>
</gene>
<dbReference type="Pfam" id="PF03167">
    <property type="entry name" value="UDG"/>
    <property type="match status" value="1"/>
</dbReference>
<dbReference type="InterPro" id="IPR005122">
    <property type="entry name" value="Uracil-DNA_glycosylase-like"/>
</dbReference>
<name>A0A316D464_9BACL</name>
<accession>A0A316D464</accession>
<evidence type="ECO:0000259" key="1">
    <source>
        <dbReference type="Pfam" id="PF03167"/>
    </source>
</evidence>
<dbReference type="EMBL" id="QGGL01000025">
    <property type="protein sequence ID" value="PWK05184.1"/>
    <property type="molecule type" value="Genomic_DNA"/>
</dbReference>
<reference evidence="2 3" key="1">
    <citation type="submission" date="2018-05" db="EMBL/GenBank/DDBJ databases">
        <title>Genomic Encyclopedia of Type Strains, Phase IV (KMG-IV): sequencing the most valuable type-strain genomes for metagenomic binning, comparative biology and taxonomic classification.</title>
        <authorList>
            <person name="Goeker M."/>
        </authorList>
    </citation>
    <scope>NUCLEOTIDE SEQUENCE [LARGE SCALE GENOMIC DNA]</scope>
    <source>
        <strain evidence="2 3">DSM 18773</strain>
    </source>
</reference>
<evidence type="ECO:0000313" key="3">
    <source>
        <dbReference type="Proteomes" id="UP000245634"/>
    </source>
</evidence>
<keyword evidence="3" id="KW-1185">Reference proteome</keyword>
<comment type="caution">
    <text evidence="2">The sequence shown here is derived from an EMBL/GenBank/DDBJ whole genome shotgun (WGS) entry which is preliminary data.</text>
</comment>
<dbReference type="Proteomes" id="UP000245634">
    <property type="component" value="Unassembled WGS sequence"/>
</dbReference>
<evidence type="ECO:0000313" key="2">
    <source>
        <dbReference type="EMBL" id="PWK05184.1"/>
    </source>
</evidence>
<dbReference type="AlphaFoldDB" id="A0A316D464"/>
<feature type="domain" description="Uracil-DNA glycosylase-like" evidence="1">
    <location>
        <begin position="25"/>
        <end position="198"/>
    </location>
</feature>
<proteinExistence type="predicted"/>
<sequence>MTDPKQHLRSIFNDLARQNYFVPDLLTEESRFLFLLESPHIEELKHGAPVSGQSGSTMSRHLYGDKFAQYPLGRMLKRNRDAQLNRPALNKVGLLNVCNIPLQARAYRLEARTQYRDFFPVLESVRTQNHIIAYPDQAANLIQEIIADSLRRKLLNWQGRQVVLVPCGRFAQKFLRLADVHSPQWQIIANVPHPSRDSWSEPRYAAVVRQVQDALQQI</sequence>
<organism evidence="2 3">
    <name type="scientific">Tumebacillus permanentifrigoris</name>
    <dbReference type="NCBI Taxonomy" id="378543"/>
    <lineage>
        <taxon>Bacteria</taxon>
        <taxon>Bacillati</taxon>
        <taxon>Bacillota</taxon>
        <taxon>Bacilli</taxon>
        <taxon>Bacillales</taxon>
        <taxon>Alicyclobacillaceae</taxon>
        <taxon>Tumebacillus</taxon>
    </lineage>
</organism>
<dbReference type="RefSeq" id="WP_245884670.1">
    <property type="nucleotide sequence ID" value="NZ_QGGL01000025.1"/>
</dbReference>